<dbReference type="EMBL" id="BRXZ01001927">
    <property type="protein sequence ID" value="GMH49838.1"/>
    <property type="molecule type" value="Genomic_DNA"/>
</dbReference>
<protein>
    <submittedName>
        <fullName evidence="1">Uncharacterized protein</fullName>
    </submittedName>
</protein>
<gene>
    <name evidence="1" type="ORF">TrRE_jg10595</name>
</gene>
<dbReference type="OrthoDB" id="10326567at2759"/>
<keyword evidence="2" id="KW-1185">Reference proteome</keyword>
<name>A0A9W6ZEX7_9STRA</name>
<organism evidence="1 2">
    <name type="scientific">Triparma retinervis</name>
    <dbReference type="NCBI Taxonomy" id="2557542"/>
    <lineage>
        <taxon>Eukaryota</taxon>
        <taxon>Sar</taxon>
        <taxon>Stramenopiles</taxon>
        <taxon>Ochrophyta</taxon>
        <taxon>Bolidophyceae</taxon>
        <taxon>Parmales</taxon>
        <taxon>Triparmaceae</taxon>
        <taxon>Triparma</taxon>
    </lineage>
</organism>
<comment type="caution">
    <text evidence="1">The sequence shown here is derived from an EMBL/GenBank/DDBJ whole genome shotgun (WGS) entry which is preliminary data.</text>
</comment>
<evidence type="ECO:0000313" key="2">
    <source>
        <dbReference type="Proteomes" id="UP001165082"/>
    </source>
</evidence>
<dbReference type="AlphaFoldDB" id="A0A9W6ZEX7"/>
<dbReference type="Proteomes" id="UP001165082">
    <property type="component" value="Unassembled WGS sequence"/>
</dbReference>
<proteinExistence type="predicted"/>
<reference evidence="1" key="1">
    <citation type="submission" date="2022-07" db="EMBL/GenBank/DDBJ databases">
        <title>Genome analysis of Parmales, a sister group of diatoms, reveals the evolutionary specialization of diatoms from phago-mixotrophs to photoautotrophs.</title>
        <authorList>
            <person name="Ban H."/>
            <person name="Sato S."/>
            <person name="Yoshikawa S."/>
            <person name="Kazumasa Y."/>
            <person name="Nakamura Y."/>
            <person name="Ichinomiya M."/>
            <person name="Saitoh K."/>
            <person name="Sato N."/>
            <person name="Blanc-Mathieu R."/>
            <person name="Endo H."/>
            <person name="Kuwata A."/>
            <person name="Ogata H."/>
        </authorList>
    </citation>
    <scope>NUCLEOTIDE SEQUENCE</scope>
</reference>
<accession>A0A9W6ZEX7</accession>
<evidence type="ECO:0000313" key="1">
    <source>
        <dbReference type="EMBL" id="GMH49838.1"/>
    </source>
</evidence>
<sequence>MEEAYFGEVCERSTWDMFEIVSRSRINSNSHHPQILCPADLDRIEACERLKWERQMQEEDKVSAKAIGNMDVESGSVFSMDEAMEMKGPQLMSKPPMAVTPLSGDDVMEEALRRAGVVAKRDERGDEAFLF</sequence>